<dbReference type="AlphaFoldDB" id="A0A967DY55"/>
<evidence type="ECO:0000256" key="1">
    <source>
        <dbReference type="ARBA" id="ARBA00009477"/>
    </source>
</evidence>
<dbReference type="GO" id="GO:0005886">
    <property type="term" value="C:plasma membrane"/>
    <property type="evidence" value="ECO:0007669"/>
    <property type="project" value="TreeGrafter"/>
</dbReference>
<evidence type="ECO:0000259" key="5">
    <source>
        <dbReference type="Pfam" id="PF25944"/>
    </source>
</evidence>
<gene>
    <name evidence="6" type="ORF">G7034_00570</name>
</gene>
<dbReference type="PANTHER" id="PTHR30158">
    <property type="entry name" value="ACRA/E-RELATED COMPONENT OF DRUG EFFLUX TRANSPORTER"/>
    <property type="match status" value="1"/>
</dbReference>
<dbReference type="GO" id="GO:0022857">
    <property type="term" value="F:transmembrane transporter activity"/>
    <property type="evidence" value="ECO:0007669"/>
    <property type="project" value="InterPro"/>
</dbReference>
<evidence type="ECO:0000313" key="6">
    <source>
        <dbReference type="EMBL" id="NGZ88743.1"/>
    </source>
</evidence>
<dbReference type="Gene3D" id="2.40.420.20">
    <property type="match status" value="1"/>
</dbReference>
<dbReference type="RefSeq" id="WP_166399009.1">
    <property type="nucleotide sequence ID" value="NZ_JAANAS010000001.1"/>
</dbReference>
<dbReference type="InterPro" id="IPR006143">
    <property type="entry name" value="RND_pump_MFP"/>
</dbReference>
<dbReference type="Gene3D" id="2.40.30.170">
    <property type="match status" value="1"/>
</dbReference>
<sequence>MEKKYIGLVLLISVFIGCDQEKTAEPQPDLKVKVVQPIQEDIIIEKDFVAQVYGYRDVSVRARNEGFLEAQTFQEGGFVKKGQQLYKIDAEPLREAVIKAENQLERNKVNLQRAISDLNRIEPLAKINAVSQKELDAAKAESKALEALVNSSKANLNISNLRLSYASIQSPVDGVVGKTLVQVGEFIGRATDNKILTTVSVIDSIRVEFFITENDYLAFSKRSQENQSKLLELPLRLVLSDGSVFSELGKIKFINREVDNITGAILVQAIFPNKKHLIKPGQFARARLGVSELSNALLIPKRCVSEVQGNFSVFKINQANRAEKTRINIKEKYKDFYVVSNLKPEDKILYEGLQMVKDSVKVNPELVEFKSQFLTK</sequence>
<feature type="domain" description="Multidrug resistance protein MdtA-like beta-barrel" evidence="5">
    <location>
        <begin position="205"/>
        <end position="290"/>
    </location>
</feature>
<name>A0A967DY55_9FLAO</name>
<keyword evidence="2" id="KW-0175">Coiled coil</keyword>
<feature type="domain" description="Multidrug resistance protein MdtA-like alpha-helical hairpin" evidence="3">
    <location>
        <begin position="99"/>
        <end position="166"/>
    </location>
</feature>
<dbReference type="Gene3D" id="2.40.50.100">
    <property type="match status" value="1"/>
</dbReference>
<comment type="caution">
    <text evidence="6">The sequence shown here is derived from an EMBL/GenBank/DDBJ whole genome shotgun (WGS) entry which is preliminary data.</text>
</comment>
<evidence type="ECO:0000256" key="2">
    <source>
        <dbReference type="SAM" id="Coils"/>
    </source>
</evidence>
<dbReference type="EMBL" id="JAANAS010000001">
    <property type="protein sequence ID" value="NGZ88743.1"/>
    <property type="molecule type" value="Genomic_DNA"/>
</dbReference>
<dbReference type="InterPro" id="IPR058624">
    <property type="entry name" value="MdtA-like_HH"/>
</dbReference>
<evidence type="ECO:0000313" key="7">
    <source>
        <dbReference type="Proteomes" id="UP000643701"/>
    </source>
</evidence>
<dbReference type="InterPro" id="IPR058625">
    <property type="entry name" value="MdtA-like_BSH"/>
</dbReference>
<dbReference type="Gene3D" id="1.10.287.470">
    <property type="entry name" value="Helix hairpin bin"/>
    <property type="match status" value="1"/>
</dbReference>
<proteinExistence type="inferred from homology"/>
<dbReference type="Pfam" id="PF25876">
    <property type="entry name" value="HH_MFP_RND"/>
    <property type="match status" value="1"/>
</dbReference>
<dbReference type="InterPro" id="IPR058626">
    <property type="entry name" value="MdtA-like_b-barrel"/>
</dbReference>
<organism evidence="6 7">
    <name type="scientific">Psychroflexus maritimus</name>
    <dbReference type="NCBI Taxonomy" id="2714865"/>
    <lineage>
        <taxon>Bacteria</taxon>
        <taxon>Pseudomonadati</taxon>
        <taxon>Bacteroidota</taxon>
        <taxon>Flavobacteriia</taxon>
        <taxon>Flavobacteriales</taxon>
        <taxon>Flavobacteriaceae</taxon>
        <taxon>Psychroflexus</taxon>
    </lineage>
</organism>
<dbReference type="Pfam" id="PF25917">
    <property type="entry name" value="BSH_RND"/>
    <property type="match status" value="1"/>
</dbReference>
<reference evidence="6" key="1">
    <citation type="submission" date="2020-03" db="EMBL/GenBank/DDBJ databases">
        <title>Psychroflexus Maritimus sp. nov., isolate from marine sediment.</title>
        <authorList>
            <person name="Zhong Y.-L."/>
        </authorList>
    </citation>
    <scope>NUCLEOTIDE SEQUENCE</scope>
    <source>
        <strain evidence="6">C1</strain>
    </source>
</reference>
<feature type="coiled-coil region" evidence="2">
    <location>
        <begin position="94"/>
        <end position="155"/>
    </location>
</feature>
<dbReference type="SUPFAM" id="SSF111369">
    <property type="entry name" value="HlyD-like secretion proteins"/>
    <property type="match status" value="1"/>
</dbReference>
<evidence type="ECO:0000259" key="4">
    <source>
        <dbReference type="Pfam" id="PF25917"/>
    </source>
</evidence>
<dbReference type="GO" id="GO:0046677">
    <property type="term" value="P:response to antibiotic"/>
    <property type="evidence" value="ECO:0007669"/>
    <property type="project" value="TreeGrafter"/>
</dbReference>
<comment type="similarity">
    <text evidence="1">Belongs to the membrane fusion protein (MFP) (TC 8.A.1) family.</text>
</comment>
<feature type="domain" description="Multidrug resistance protein MdtA-like barrel-sandwich hybrid" evidence="4">
    <location>
        <begin position="56"/>
        <end position="198"/>
    </location>
</feature>
<keyword evidence="7" id="KW-1185">Reference proteome</keyword>
<dbReference type="NCBIfam" id="TIGR01730">
    <property type="entry name" value="RND_mfp"/>
    <property type="match status" value="1"/>
</dbReference>
<accession>A0A967DY55</accession>
<dbReference type="GO" id="GO:0030313">
    <property type="term" value="C:cell envelope"/>
    <property type="evidence" value="ECO:0007669"/>
    <property type="project" value="UniProtKB-SubCell"/>
</dbReference>
<dbReference type="Proteomes" id="UP000643701">
    <property type="component" value="Unassembled WGS sequence"/>
</dbReference>
<dbReference type="PROSITE" id="PS51257">
    <property type="entry name" value="PROKAR_LIPOPROTEIN"/>
    <property type="match status" value="1"/>
</dbReference>
<dbReference type="Pfam" id="PF25944">
    <property type="entry name" value="Beta-barrel_RND"/>
    <property type="match status" value="1"/>
</dbReference>
<evidence type="ECO:0000259" key="3">
    <source>
        <dbReference type="Pfam" id="PF25876"/>
    </source>
</evidence>
<protein>
    <submittedName>
        <fullName evidence="6">Efflux RND transporter periplasmic adaptor subunit</fullName>
    </submittedName>
</protein>